<evidence type="ECO:0000313" key="4">
    <source>
        <dbReference type="EMBL" id="CAB4878835.1"/>
    </source>
</evidence>
<accession>A0A6J7EBY5</accession>
<reference evidence="4" key="1">
    <citation type="submission" date="2020-05" db="EMBL/GenBank/DDBJ databases">
        <authorList>
            <person name="Chiriac C."/>
            <person name="Salcher M."/>
            <person name="Ghai R."/>
            <person name="Kavagutti S V."/>
        </authorList>
    </citation>
    <scope>NUCLEOTIDE SEQUENCE</scope>
</reference>
<dbReference type="InterPro" id="IPR029068">
    <property type="entry name" value="Glyas_Bleomycin-R_OHBP_Dase"/>
</dbReference>
<gene>
    <name evidence="3" type="ORF">UFOPK3164_01005</name>
    <name evidence="4" type="ORF">UFOPK3427_01321</name>
    <name evidence="5" type="ORF">UFOPK4112_00609</name>
</gene>
<dbReference type="PROSITE" id="PS51819">
    <property type="entry name" value="VOC"/>
    <property type="match status" value="1"/>
</dbReference>
<keyword evidence="1" id="KW-0479">Metal-binding</keyword>
<evidence type="ECO:0000313" key="3">
    <source>
        <dbReference type="EMBL" id="CAB4829274.1"/>
    </source>
</evidence>
<name>A0A6J7EBY5_9ZZZZ</name>
<proteinExistence type="predicted"/>
<dbReference type="EMBL" id="CAFABE010000043">
    <property type="protein sequence ID" value="CAB4829274.1"/>
    <property type="molecule type" value="Genomic_DNA"/>
</dbReference>
<dbReference type="GO" id="GO:0004493">
    <property type="term" value="F:methylmalonyl-CoA epimerase activity"/>
    <property type="evidence" value="ECO:0007669"/>
    <property type="project" value="TreeGrafter"/>
</dbReference>
<dbReference type="InterPro" id="IPR037523">
    <property type="entry name" value="VOC_core"/>
</dbReference>
<dbReference type="InterPro" id="IPR051785">
    <property type="entry name" value="MMCE/EMCE_epimerase"/>
</dbReference>
<dbReference type="EMBL" id="CAFBLT010000001">
    <property type="protein sequence ID" value="CAB4878835.1"/>
    <property type="molecule type" value="Genomic_DNA"/>
</dbReference>
<dbReference type="PANTHER" id="PTHR43048:SF3">
    <property type="entry name" value="METHYLMALONYL-COA EPIMERASE, MITOCHONDRIAL"/>
    <property type="match status" value="1"/>
</dbReference>
<dbReference type="GO" id="GO:0046491">
    <property type="term" value="P:L-methylmalonyl-CoA metabolic process"/>
    <property type="evidence" value="ECO:0007669"/>
    <property type="project" value="TreeGrafter"/>
</dbReference>
<evidence type="ECO:0000259" key="2">
    <source>
        <dbReference type="PROSITE" id="PS51819"/>
    </source>
</evidence>
<dbReference type="AlphaFoldDB" id="A0A6J7EBY5"/>
<organism evidence="4">
    <name type="scientific">freshwater metagenome</name>
    <dbReference type="NCBI Taxonomy" id="449393"/>
    <lineage>
        <taxon>unclassified sequences</taxon>
        <taxon>metagenomes</taxon>
        <taxon>ecological metagenomes</taxon>
    </lineage>
</organism>
<dbReference type="Gene3D" id="3.10.180.10">
    <property type="entry name" value="2,3-Dihydroxybiphenyl 1,2-Dioxygenase, domain 1"/>
    <property type="match status" value="1"/>
</dbReference>
<dbReference type="SUPFAM" id="SSF54593">
    <property type="entry name" value="Glyoxalase/Bleomycin resistance protein/Dihydroxybiphenyl dioxygenase"/>
    <property type="match status" value="1"/>
</dbReference>
<dbReference type="InterPro" id="IPR004360">
    <property type="entry name" value="Glyas_Fos-R_dOase_dom"/>
</dbReference>
<protein>
    <submittedName>
        <fullName evidence="4">Unannotated protein</fullName>
    </submittedName>
</protein>
<evidence type="ECO:0000256" key="1">
    <source>
        <dbReference type="ARBA" id="ARBA00022723"/>
    </source>
</evidence>
<feature type="domain" description="VOC" evidence="2">
    <location>
        <begin position="1"/>
        <end position="133"/>
    </location>
</feature>
<dbReference type="Pfam" id="PF00903">
    <property type="entry name" value="Glyoxalase"/>
    <property type="match status" value="1"/>
</dbReference>
<sequence length="134" mass="14905">MNWVGLAVTDLARSRRFYEELLGFTYQRELEAPDQATSKLLQIAPPVNLKAVYLTLDGFVLELLHFDREGNPPSRNRPMNEPGFTHLSLNVDDLAGLLKRVPEFGGTVIEDSDVGPAICIRDPDGQLIELLANS</sequence>
<dbReference type="GO" id="GO:0046872">
    <property type="term" value="F:metal ion binding"/>
    <property type="evidence" value="ECO:0007669"/>
    <property type="project" value="UniProtKB-KW"/>
</dbReference>
<dbReference type="EMBL" id="CAFBPM010000004">
    <property type="protein sequence ID" value="CAB5016041.1"/>
    <property type="molecule type" value="Genomic_DNA"/>
</dbReference>
<dbReference type="PANTHER" id="PTHR43048">
    <property type="entry name" value="METHYLMALONYL-COA EPIMERASE"/>
    <property type="match status" value="1"/>
</dbReference>
<evidence type="ECO:0000313" key="5">
    <source>
        <dbReference type="EMBL" id="CAB5016041.1"/>
    </source>
</evidence>